<comment type="caution">
    <text evidence="1">The sequence shown here is derived from an EMBL/GenBank/DDBJ whole genome shotgun (WGS) entry which is preliminary data.</text>
</comment>
<evidence type="ECO:0000313" key="1">
    <source>
        <dbReference type="EMBL" id="GAD27935.1"/>
    </source>
</evidence>
<dbReference type="EMBL" id="BASM01000038">
    <property type="protein sequence ID" value="GAD27935.1"/>
    <property type="molecule type" value="Genomic_DNA"/>
</dbReference>
<dbReference type="PANTHER" id="PTHR46656:SF3">
    <property type="entry name" value="PUTATIVE-RELATED"/>
    <property type="match status" value="1"/>
</dbReference>
<protein>
    <submittedName>
        <fullName evidence="1">Mannosyltransferase</fullName>
    </submittedName>
</protein>
<dbReference type="Proteomes" id="UP000018209">
    <property type="component" value="Unassembled WGS sequence"/>
</dbReference>
<dbReference type="Pfam" id="PF13692">
    <property type="entry name" value="Glyco_trans_1_4"/>
    <property type="match status" value="1"/>
</dbReference>
<gene>
    <name evidence="1" type="ORF">NBRC3257_2934</name>
</gene>
<organism evidence="1 2">
    <name type="scientific">Gluconobacter thailandicus NBRC 3257</name>
    <dbReference type="NCBI Taxonomy" id="1381097"/>
    <lineage>
        <taxon>Bacteria</taxon>
        <taxon>Pseudomonadati</taxon>
        <taxon>Pseudomonadota</taxon>
        <taxon>Alphaproteobacteria</taxon>
        <taxon>Acetobacterales</taxon>
        <taxon>Acetobacteraceae</taxon>
        <taxon>Gluconobacter</taxon>
    </lineage>
</organism>
<name>A0ABQ0J0F9_GLUTH</name>
<proteinExistence type="predicted"/>
<keyword evidence="1" id="KW-0328">Glycosyltransferase</keyword>
<dbReference type="SUPFAM" id="SSF53756">
    <property type="entry name" value="UDP-Glycosyltransferase/glycogen phosphorylase"/>
    <property type="match status" value="1"/>
</dbReference>
<reference evidence="1 2" key="1">
    <citation type="submission" date="2013-08" db="EMBL/GenBank/DDBJ databases">
        <title>Gluconobacter thailandicus NBRC 3257 whole genome sequence.</title>
        <authorList>
            <person name="Matsutani M."/>
            <person name="Yakushi T."/>
            <person name="Matsushita K."/>
        </authorList>
    </citation>
    <scope>NUCLEOTIDE SEQUENCE [LARGE SCALE GENOMIC DNA]</scope>
    <source>
        <strain evidence="1 2">NBRC 3257</strain>
    </source>
</reference>
<dbReference type="GO" id="GO:0016757">
    <property type="term" value="F:glycosyltransferase activity"/>
    <property type="evidence" value="ECO:0007669"/>
    <property type="project" value="UniProtKB-KW"/>
</dbReference>
<accession>A0ABQ0J0F9</accession>
<keyword evidence="2" id="KW-1185">Reference proteome</keyword>
<sequence>MGEGARLMVAALRKLGILCATWDIDTCRLDGEAVGPGAPLIMHVNAPMLPAALLRMPRTLKIERKVIGYWAWELPVVPDTWRHARRHVHEIWAPSRFTADALIPLGRPVRVVEHPVGLADQTPSARDRTSFGLPEKAVIVLVSFNLASSMVRKNPIDTILAFREAFGDSEDRLLLLKIGHTENYPEDMVAIRDTVGNATNIRIDMHHYSGADRLALMGCCDIVLSLHRSEGFGLVVAEAMALGRCVIATNWSATAEFMDSTCGLPVAYSLVPAHDPRGVLEMPQTCWALPDRHAAVQVLRLAADNPDLRKRLGKAGQDRIAEHLHGASLLNAINAAGVETWR</sequence>
<dbReference type="CDD" id="cd03801">
    <property type="entry name" value="GT4_PimA-like"/>
    <property type="match status" value="1"/>
</dbReference>
<evidence type="ECO:0000313" key="2">
    <source>
        <dbReference type="Proteomes" id="UP000018209"/>
    </source>
</evidence>
<keyword evidence="1" id="KW-0808">Transferase</keyword>
<dbReference type="PANTHER" id="PTHR46656">
    <property type="entry name" value="PUTATIVE-RELATED"/>
    <property type="match status" value="1"/>
</dbReference>
<dbReference type="Gene3D" id="3.40.50.2000">
    <property type="entry name" value="Glycogen Phosphorylase B"/>
    <property type="match status" value="1"/>
</dbReference>